<name>A0A1W1V0R7_PEPAS</name>
<evidence type="ECO:0000313" key="4">
    <source>
        <dbReference type="Proteomes" id="UP000192368"/>
    </source>
</evidence>
<dbReference type="GO" id="GO:0003677">
    <property type="term" value="F:DNA binding"/>
    <property type="evidence" value="ECO:0007669"/>
    <property type="project" value="UniProtKB-KW"/>
</dbReference>
<dbReference type="STRING" id="573058.SAMN00017477_0924"/>
<dbReference type="InterPro" id="IPR010982">
    <property type="entry name" value="Lambda_DNA-bd_dom_sf"/>
</dbReference>
<evidence type="ECO:0000259" key="2">
    <source>
        <dbReference type="PROSITE" id="PS50943"/>
    </source>
</evidence>
<dbReference type="EMBL" id="FWWR01000009">
    <property type="protein sequence ID" value="SMB86614.1"/>
    <property type="molecule type" value="Genomic_DNA"/>
</dbReference>
<keyword evidence="1" id="KW-0238">DNA-binding</keyword>
<protein>
    <submittedName>
        <fullName evidence="3">Helix-turn-helix domain-containing protein</fullName>
    </submittedName>
</protein>
<evidence type="ECO:0000313" key="3">
    <source>
        <dbReference type="EMBL" id="SMB86614.1"/>
    </source>
</evidence>
<organism evidence="3 4">
    <name type="scientific">Peptoniphilus asaccharolyticus DSM 20463</name>
    <dbReference type="NCBI Taxonomy" id="573058"/>
    <lineage>
        <taxon>Bacteria</taxon>
        <taxon>Bacillati</taxon>
        <taxon>Bacillota</taxon>
        <taxon>Tissierellia</taxon>
        <taxon>Tissierellales</taxon>
        <taxon>Peptoniphilaceae</taxon>
        <taxon>Peptoniphilus</taxon>
    </lineage>
</organism>
<evidence type="ECO:0000256" key="1">
    <source>
        <dbReference type="ARBA" id="ARBA00023125"/>
    </source>
</evidence>
<dbReference type="SMART" id="SM00530">
    <property type="entry name" value="HTH_XRE"/>
    <property type="match status" value="1"/>
</dbReference>
<dbReference type="Pfam" id="PF01381">
    <property type="entry name" value="HTH_3"/>
    <property type="match status" value="1"/>
</dbReference>
<accession>A0A1W1V0R7</accession>
<dbReference type="PANTHER" id="PTHR46558:SF11">
    <property type="entry name" value="HTH-TYPE TRANSCRIPTIONAL REGULATOR XRE"/>
    <property type="match status" value="1"/>
</dbReference>
<proteinExistence type="predicted"/>
<reference evidence="4" key="1">
    <citation type="submission" date="2017-04" db="EMBL/GenBank/DDBJ databases">
        <authorList>
            <person name="Varghese N."/>
            <person name="Submissions S."/>
        </authorList>
    </citation>
    <scope>NUCLEOTIDE SEQUENCE [LARGE SCALE GENOMIC DNA]</scope>
    <source>
        <strain evidence="4">DSM 20463</strain>
    </source>
</reference>
<feature type="domain" description="HTH cro/C1-type" evidence="2">
    <location>
        <begin position="11"/>
        <end position="65"/>
    </location>
</feature>
<dbReference type="OrthoDB" id="1634626at2"/>
<dbReference type="CDD" id="cd00093">
    <property type="entry name" value="HTH_XRE"/>
    <property type="match status" value="1"/>
</dbReference>
<dbReference type="PANTHER" id="PTHR46558">
    <property type="entry name" value="TRACRIPTIONAL REGULATORY PROTEIN-RELATED-RELATED"/>
    <property type="match status" value="1"/>
</dbReference>
<dbReference type="Proteomes" id="UP000192368">
    <property type="component" value="Unassembled WGS sequence"/>
</dbReference>
<gene>
    <name evidence="3" type="ORF">SAMN00017477_0924</name>
</gene>
<sequence>MNTKKFFADRFKSRRLQLGLNQREISEKLNIQRSTITNYENGNITPTAEKLPEIASLLNTSIDYLLGRSDYINDADMASKIRQATKNGIHDIEILINDLKQQIALDDKLTYKDGLISNKNRNLILDQLDLIIKIISL</sequence>
<dbReference type="InterPro" id="IPR001387">
    <property type="entry name" value="Cro/C1-type_HTH"/>
</dbReference>
<dbReference type="AlphaFoldDB" id="A0A1W1V0R7"/>
<dbReference type="RefSeq" id="WP_159445238.1">
    <property type="nucleotide sequence ID" value="NZ_FWWR01000009.1"/>
</dbReference>
<keyword evidence="4" id="KW-1185">Reference proteome</keyword>
<dbReference type="Gene3D" id="1.10.260.40">
    <property type="entry name" value="lambda repressor-like DNA-binding domains"/>
    <property type="match status" value="1"/>
</dbReference>
<dbReference type="PROSITE" id="PS50943">
    <property type="entry name" value="HTH_CROC1"/>
    <property type="match status" value="1"/>
</dbReference>
<dbReference type="SUPFAM" id="SSF47413">
    <property type="entry name" value="lambda repressor-like DNA-binding domains"/>
    <property type="match status" value="1"/>
</dbReference>